<accession>A0A1G2K635</accession>
<sequence length="306" mass="34914">MISVVIPVYNEEKNVPELHRELLGVLKNMHQEFEIIFVDDGSKDGTFTELKKLKSVKVISFLRNFGKSQALMAGFEEAGGERIITLDGDLQDDPKEIPRFLESMNAGADLVCGWKVNRLDDPSKIFLSKIANGVTRFFTGVEIHDMNCGFKGYTKEFAKNLKLHGDLHRYIPALAAYDGFRIAETPVNHRRRLHGNSKYGFFRVFSGFFDFLTVMFLRKYIDRPLHFFGPLGLTSFFAGFVILFYLTWVKLAYHIAIGSRPLLSLGVLLVFVGIQFFSLGLIGDLVVRKNGNERRNYIIRERVSNL</sequence>
<evidence type="ECO:0000259" key="9">
    <source>
        <dbReference type="Pfam" id="PF00535"/>
    </source>
</evidence>
<dbReference type="GO" id="GO:0009103">
    <property type="term" value="P:lipopolysaccharide biosynthetic process"/>
    <property type="evidence" value="ECO:0007669"/>
    <property type="project" value="UniProtKB-KW"/>
</dbReference>
<feature type="transmembrane region" description="Helical" evidence="8">
    <location>
        <begin position="227"/>
        <end position="249"/>
    </location>
</feature>
<evidence type="ECO:0000256" key="2">
    <source>
        <dbReference type="ARBA" id="ARBA00022676"/>
    </source>
</evidence>
<dbReference type="GO" id="GO:0016757">
    <property type="term" value="F:glycosyltransferase activity"/>
    <property type="evidence" value="ECO:0007669"/>
    <property type="project" value="UniProtKB-KW"/>
</dbReference>
<keyword evidence="2" id="KW-0328">Glycosyltransferase</keyword>
<feature type="domain" description="Glycosyltransferase 2-like" evidence="9">
    <location>
        <begin position="3"/>
        <end position="159"/>
    </location>
</feature>
<dbReference type="Pfam" id="PF00535">
    <property type="entry name" value="Glycos_transf_2"/>
    <property type="match status" value="1"/>
</dbReference>
<feature type="transmembrane region" description="Helical" evidence="8">
    <location>
        <begin position="200"/>
        <end position="221"/>
    </location>
</feature>
<evidence type="ECO:0000313" key="11">
    <source>
        <dbReference type="Proteomes" id="UP000177152"/>
    </source>
</evidence>
<evidence type="ECO:0000256" key="7">
    <source>
        <dbReference type="ARBA" id="ARBA00023136"/>
    </source>
</evidence>
<dbReference type="InterPro" id="IPR001173">
    <property type="entry name" value="Glyco_trans_2-like"/>
</dbReference>
<dbReference type="EMBL" id="MHQC01000032">
    <property type="protein sequence ID" value="OGZ94643.1"/>
    <property type="molecule type" value="Genomic_DNA"/>
</dbReference>
<evidence type="ECO:0000256" key="6">
    <source>
        <dbReference type="ARBA" id="ARBA00022989"/>
    </source>
</evidence>
<keyword evidence="7 8" id="KW-0472">Membrane</keyword>
<dbReference type="AlphaFoldDB" id="A0A1G2K635"/>
<comment type="caution">
    <text evidence="10">The sequence shown here is derived from an EMBL/GenBank/DDBJ whole genome shotgun (WGS) entry which is preliminary data.</text>
</comment>
<dbReference type="Gene3D" id="3.90.550.10">
    <property type="entry name" value="Spore Coat Polysaccharide Biosynthesis Protein SpsA, Chain A"/>
    <property type="match status" value="1"/>
</dbReference>
<reference evidence="10 11" key="1">
    <citation type="journal article" date="2016" name="Nat. Commun.">
        <title>Thousands of microbial genomes shed light on interconnected biogeochemical processes in an aquifer system.</title>
        <authorList>
            <person name="Anantharaman K."/>
            <person name="Brown C.T."/>
            <person name="Hug L.A."/>
            <person name="Sharon I."/>
            <person name="Castelle C.J."/>
            <person name="Probst A.J."/>
            <person name="Thomas B.C."/>
            <person name="Singh A."/>
            <person name="Wilkins M.J."/>
            <person name="Karaoz U."/>
            <person name="Brodie E.L."/>
            <person name="Williams K.H."/>
            <person name="Hubbard S.S."/>
            <person name="Banfield J.F."/>
        </authorList>
    </citation>
    <scope>NUCLEOTIDE SEQUENCE [LARGE SCALE GENOMIC DNA]</scope>
</reference>
<evidence type="ECO:0000256" key="4">
    <source>
        <dbReference type="ARBA" id="ARBA00022692"/>
    </source>
</evidence>
<gene>
    <name evidence="10" type="ORF">A2633_01335</name>
</gene>
<keyword evidence="4 8" id="KW-0812">Transmembrane</keyword>
<evidence type="ECO:0000256" key="8">
    <source>
        <dbReference type="SAM" id="Phobius"/>
    </source>
</evidence>
<keyword evidence="6 8" id="KW-1133">Transmembrane helix</keyword>
<dbReference type="GO" id="GO:0005886">
    <property type="term" value="C:plasma membrane"/>
    <property type="evidence" value="ECO:0007669"/>
    <property type="project" value="TreeGrafter"/>
</dbReference>
<feature type="transmembrane region" description="Helical" evidence="8">
    <location>
        <begin position="261"/>
        <end position="282"/>
    </location>
</feature>
<keyword evidence="3" id="KW-0808">Transferase</keyword>
<keyword evidence="5" id="KW-0448">Lipopolysaccharide biosynthesis</keyword>
<dbReference type="SUPFAM" id="SSF53448">
    <property type="entry name" value="Nucleotide-diphospho-sugar transferases"/>
    <property type="match status" value="1"/>
</dbReference>
<evidence type="ECO:0000256" key="1">
    <source>
        <dbReference type="ARBA" id="ARBA00022475"/>
    </source>
</evidence>
<evidence type="ECO:0000256" key="5">
    <source>
        <dbReference type="ARBA" id="ARBA00022985"/>
    </source>
</evidence>
<dbReference type="CDD" id="cd04187">
    <property type="entry name" value="DPM1_like_bac"/>
    <property type="match status" value="1"/>
</dbReference>
<keyword evidence="1" id="KW-1003">Cell membrane</keyword>
<proteinExistence type="predicted"/>
<organism evidence="10 11">
    <name type="scientific">Candidatus Sungbacteria bacterium RIFCSPHIGHO2_01_FULL_47_32</name>
    <dbReference type="NCBI Taxonomy" id="1802264"/>
    <lineage>
        <taxon>Bacteria</taxon>
        <taxon>Candidatus Sungiibacteriota</taxon>
    </lineage>
</organism>
<protein>
    <recommendedName>
        <fullName evidence="9">Glycosyltransferase 2-like domain-containing protein</fullName>
    </recommendedName>
</protein>
<dbReference type="InterPro" id="IPR050256">
    <property type="entry name" value="Glycosyltransferase_2"/>
</dbReference>
<evidence type="ECO:0000256" key="3">
    <source>
        <dbReference type="ARBA" id="ARBA00022679"/>
    </source>
</evidence>
<evidence type="ECO:0000313" key="10">
    <source>
        <dbReference type="EMBL" id="OGZ94643.1"/>
    </source>
</evidence>
<dbReference type="Proteomes" id="UP000177152">
    <property type="component" value="Unassembled WGS sequence"/>
</dbReference>
<dbReference type="PANTHER" id="PTHR48090:SF3">
    <property type="entry name" value="UNDECAPRENYL-PHOSPHATE 4-DEOXY-4-FORMAMIDO-L-ARABINOSE TRANSFERASE"/>
    <property type="match status" value="1"/>
</dbReference>
<dbReference type="InterPro" id="IPR029044">
    <property type="entry name" value="Nucleotide-diphossugar_trans"/>
</dbReference>
<dbReference type="PANTHER" id="PTHR48090">
    <property type="entry name" value="UNDECAPRENYL-PHOSPHATE 4-DEOXY-4-FORMAMIDO-L-ARABINOSE TRANSFERASE-RELATED"/>
    <property type="match status" value="1"/>
</dbReference>
<name>A0A1G2K635_9BACT</name>